<feature type="transmembrane region" description="Helical" evidence="1">
    <location>
        <begin position="82"/>
        <end position="100"/>
    </location>
</feature>
<feature type="transmembrane region" description="Helical" evidence="1">
    <location>
        <begin position="51"/>
        <end position="70"/>
    </location>
</feature>
<dbReference type="SUPFAM" id="SSF56219">
    <property type="entry name" value="DNase I-like"/>
    <property type="match status" value="1"/>
</dbReference>
<evidence type="ECO:0000313" key="4">
    <source>
        <dbReference type="Proteomes" id="UP001519310"/>
    </source>
</evidence>
<dbReference type="Gene3D" id="3.60.10.10">
    <property type="entry name" value="Endonuclease/exonuclease/phosphatase"/>
    <property type="match status" value="1"/>
</dbReference>
<evidence type="ECO:0000256" key="1">
    <source>
        <dbReference type="SAM" id="Phobius"/>
    </source>
</evidence>
<gene>
    <name evidence="3" type="ORF">J2Z77_003607</name>
</gene>
<name>A0ABS4L6T8_STRAV</name>
<reference evidence="3 4" key="1">
    <citation type="submission" date="2021-03" db="EMBL/GenBank/DDBJ databases">
        <title>Genomic Encyclopedia of Type Strains, Phase IV (KMG-IV): sequencing the most valuable type-strain genomes for metagenomic binning, comparative biology and taxonomic classification.</title>
        <authorList>
            <person name="Goeker M."/>
        </authorList>
    </citation>
    <scope>NUCLEOTIDE SEQUENCE [LARGE SCALE GENOMIC DNA]</scope>
    <source>
        <strain evidence="3 4">DSM 40526</strain>
    </source>
</reference>
<dbReference type="Proteomes" id="UP001519310">
    <property type="component" value="Unassembled WGS sequence"/>
</dbReference>
<dbReference type="InterPro" id="IPR005135">
    <property type="entry name" value="Endo/exonuclease/phosphatase"/>
</dbReference>
<dbReference type="EMBL" id="JAGGLQ010000006">
    <property type="protein sequence ID" value="MBP2037800.1"/>
    <property type="molecule type" value="Genomic_DNA"/>
</dbReference>
<dbReference type="InterPro" id="IPR036691">
    <property type="entry name" value="Endo/exonu/phosph_ase_sf"/>
</dbReference>
<keyword evidence="1" id="KW-0472">Membrane</keyword>
<keyword evidence="1" id="KW-1133">Transmembrane helix</keyword>
<feature type="transmembrane region" description="Helical" evidence="1">
    <location>
        <begin position="107"/>
        <end position="126"/>
    </location>
</feature>
<keyword evidence="4" id="KW-1185">Reference proteome</keyword>
<comment type="caution">
    <text evidence="3">The sequence shown here is derived from an EMBL/GenBank/DDBJ whole genome shotgun (WGS) entry which is preliminary data.</text>
</comment>
<protein>
    <submittedName>
        <fullName evidence="3">Vancomycin resistance protein VanJ</fullName>
    </submittedName>
</protein>
<feature type="domain" description="Endonuclease/exonuclease/phosphatase" evidence="2">
    <location>
        <begin position="139"/>
        <end position="340"/>
    </location>
</feature>
<accession>A0ABS4L6T8</accession>
<evidence type="ECO:0000259" key="2">
    <source>
        <dbReference type="Pfam" id="PF03372"/>
    </source>
</evidence>
<sequence length="352" mass="37148">MRRTQREAADGLRRTGGAPVVDVAGSGARRTARWRRGTDARGRTARTRGRVLAASAVLTAALLVFHSAVPNAVGRPGSLLEAFLPWLGLAVPVLLVAGLVRRSVTALVAVLLPAAAWAVLFGGLLLPADRGAHDITAVQHNVSDENPDPAGTARALIGSAPDIVALEELTPAALPAYEAALAPEYPFHAVEGTVGLWSRHPLTDVRRVDIRPSGIGEGWNRGLRCGVRTPRGEIAVYVAHLPSVRFRSTGFGSGPRDESARLLSAAVAAEKVERVVLLGDLNSTVDDRGLAPLTSRLSAPRRGFALSWPAVFPVARIDQVLTRSATAPEVWTLPATGSDHLPVAARIRFDAS</sequence>
<organism evidence="3 4">
    <name type="scientific">Streptomyces avidinii</name>
    <dbReference type="NCBI Taxonomy" id="1895"/>
    <lineage>
        <taxon>Bacteria</taxon>
        <taxon>Bacillati</taxon>
        <taxon>Actinomycetota</taxon>
        <taxon>Actinomycetes</taxon>
        <taxon>Kitasatosporales</taxon>
        <taxon>Streptomycetaceae</taxon>
        <taxon>Streptomyces</taxon>
    </lineage>
</organism>
<dbReference type="RefSeq" id="WP_189969944.1">
    <property type="nucleotide sequence ID" value="NZ_BMVL01000006.1"/>
</dbReference>
<proteinExistence type="predicted"/>
<evidence type="ECO:0000313" key="3">
    <source>
        <dbReference type="EMBL" id="MBP2037800.1"/>
    </source>
</evidence>
<keyword evidence="1" id="KW-0812">Transmembrane</keyword>
<dbReference type="Pfam" id="PF03372">
    <property type="entry name" value="Exo_endo_phos"/>
    <property type="match status" value="1"/>
</dbReference>